<evidence type="ECO:0000313" key="3">
    <source>
        <dbReference type="Proteomes" id="UP001217417"/>
    </source>
</evidence>
<sequence length="344" mass="38971">MAPAPSISVLWSFVRLSGSYSSKPICQCITIRYQWSRNYSIQTPTPSPNTGPFPPPKTSGAVSSSTQLPKPTRKPINNPDVAAALDALASAKRPDNNGNYLVRPIGMMSPPKPTDNTGIDKRTFTQKRADFVDYDKHIERRRELVREFSKSYFSEMHLYKKNMGKEWIAPNMFFRADKALYMPNFYGTTLASRKFTDTTTALKGHLSIVKIYSSVSGERQVNSYFGSPENALADVPEEEGYQIVDITIPESFVKSWISKFFQYRTKRVVGKSRYSKFFYAQKLPGQLNLSIGAANRYCGYVYLVDRDCKVRWAAGGYATAEEKDSMQRCLRGLVAEDRARQKKN</sequence>
<dbReference type="PANTHER" id="PTHR28106:SF1">
    <property type="entry name" value="MITOCHONDRIAL ATPASE COMPLEX SUBUNIT ATP10"/>
    <property type="match status" value="1"/>
</dbReference>
<dbReference type="Pfam" id="PF05176">
    <property type="entry name" value="ATP-synt_10"/>
    <property type="match status" value="1"/>
</dbReference>
<proteinExistence type="predicted"/>
<dbReference type="InterPro" id="IPR007849">
    <property type="entry name" value="ATP10"/>
</dbReference>
<dbReference type="PANTHER" id="PTHR28106">
    <property type="entry name" value="MITOCHONDRIAL ATPASE COMPLEX SUBUNIT ATP10"/>
    <property type="match status" value="1"/>
</dbReference>
<dbReference type="GO" id="GO:0033615">
    <property type="term" value="P:mitochondrial proton-transporting ATP synthase complex assembly"/>
    <property type="evidence" value="ECO:0007669"/>
    <property type="project" value="TreeGrafter"/>
</dbReference>
<comment type="caution">
    <text evidence="2">The sequence shown here is derived from an EMBL/GenBank/DDBJ whole genome shotgun (WGS) entry which is preliminary data.</text>
</comment>
<dbReference type="GO" id="GO:0005743">
    <property type="term" value="C:mitochondrial inner membrane"/>
    <property type="evidence" value="ECO:0007669"/>
    <property type="project" value="TreeGrafter"/>
</dbReference>
<feature type="region of interest" description="Disordered" evidence="1">
    <location>
        <begin position="42"/>
        <end position="78"/>
    </location>
</feature>
<protein>
    <submittedName>
        <fullName evidence="2">ATP10 protein-domain-containing protein</fullName>
    </submittedName>
</protein>
<evidence type="ECO:0000256" key="1">
    <source>
        <dbReference type="SAM" id="MobiDB-lite"/>
    </source>
</evidence>
<feature type="compositionally biased region" description="Pro residues" evidence="1">
    <location>
        <begin position="45"/>
        <end position="57"/>
    </location>
</feature>
<dbReference type="Proteomes" id="UP001217417">
    <property type="component" value="Unassembled WGS sequence"/>
</dbReference>
<dbReference type="RefSeq" id="XP_056045563.1">
    <property type="nucleotide sequence ID" value="XM_056189181.1"/>
</dbReference>
<reference evidence="2" key="1">
    <citation type="submission" date="2023-03" db="EMBL/GenBank/DDBJ databases">
        <title>Near-Complete genome sequence of Lipomyces tetrasporous NRRL Y-64009, an oleaginous yeast capable of growing on lignocellulosic hydrolysates.</title>
        <authorList>
            <consortium name="Lawrence Berkeley National Laboratory"/>
            <person name="Jagtap S.S."/>
            <person name="Liu J.-J."/>
            <person name="Walukiewicz H.E."/>
            <person name="Pangilinan J."/>
            <person name="Lipzen A."/>
            <person name="Ahrendt S."/>
            <person name="Koriabine M."/>
            <person name="Cobaugh K."/>
            <person name="Salamov A."/>
            <person name="Yoshinaga Y."/>
            <person name="Ng V."/>
            <person name="Daum C."/>
            <person name="Grigoriev I.V."/>
            <person name="Slininger P.J."/>
            <person name="Dien B.S."/>
            <person name="Jin Y.-S."/>
            <person name="Rao C.V."/>
        </authorList>
    </citation>
    <scope>NUCLEOTIDE SEQUENCE</scope>
    <source>
        <strain evidence="2">NRRL Y-64009</strain>
    </source>
</reference>
<organism evidence="2 3">
    <name type="scientific">Lipomyces tetrasporus</name>
    <dbReference type="NCBI Taxonomy" id="54092"/>
    <lineage>
        <taxon>Eukaryota</taxon>
        <taxon>Fungi</taxon>
        <taxon>Dikarya</taxon>
        <taxon>Ascomycota</taxon>
        <taxon>Saccharomycotina</taxon>
        <taxon>Lipomycetes</taxon>
        <taxon>Lipomycetales</taxon>
        <taxon>Lipomycetaceae</taxon>
        <taxon>Lipomyces</taxon>
    </lineage>
</organism>
<dbReference type="AlphaFoldDB" id="A0AAD7VU33"/>
<evidence type="ECO:0000313" key="2">
    <source>
        <dbReference type="EMBL" id="KAJ8102113.1"/>
    </source>
</evidence>
<feature type="compositionally biased region" description="Polar residues" evidence="1">
    <location>
        <begin position="60"/>
        <end position="69"/>
    </location>
</feature>
<dbReference type="EMBL" id="JARPMG010000003">
    <property type="protein sequence ID" value="KAJ8102113.1"/>
    <property type="molecule type" value="Genomic_DNA"/>
</dbReference>
<keyword evidence="3" id="KW-1185">Reference proteome</keyword>
<accession>A0AAD7VU33</accession>
<dbReference type="GeneID" id="80884347"/>
<gene>
    <name evidence="2" type="ORF">POJ06DRAFT_266721</name>
</gene>
<name>A0AAD7VU33_9ASCO</name>